<proteinExistence type="inferred from homology"/>
<dbReference type="OrthoDB" id="19653at2759"/>
<dbReference type="InterPro" id="IPR019826">
    <property type="entry name" value="Carboxylesterase_B_AS"/>
</dbReference>
<dbReference type="PROSITE" id="PS00122">
    <property type="entry name" value="CARBOXYLESTERASE_B_1"/>
    <property type="match status" value="1"/>
</dbReference>
<dbReference type="Pfam" id="PF00135">
    <property type="entry name" value="COesterase"/>
    <property type="match status" value="1"/>
</dbReference>
<dbReference type="VEuPathDB" id="VectorBase:SCAU011810"/>
<dbReference type="GO" id="GO:0052689">
    <property type="term" value="F:carboxylic ester hydrolase activity"/>
    <property type="evidence" value="ECO:0007669"/>
    <property type="project" value="UniProtKB-KW"/>
</dbReference>
<dbReference type="PANTHER" id="PTHR11559">
    <property type="entry name" value="CARBOXYLESTERASE"/>
    <property type="match status" value="1"/>
</dbReference>
<dbReference type="InterPro" id="IPR002168">
    <property type="entry name" value="Lipase_GDXG_HIS_AS"/>
</dbReference>
<dbReference type="PROSITE" id="PS01173">
    <property type="entry name" value="LIPASE_GDXG_HIS"/>
    <property type="match status" value="1"/>
</dbReference>
<reference evidence="9" key="1">
    <citation type="submission" date="2015-05" db="EMBL/GenBank/DDBJ databases">
        <authorList>
            <person name="Wilson R.K."/>
            <person name="Warren W.C."/>
            <person name="Olafson P."/>
        </authorList>
    </citation>
    <scope>NUCLEOTIDE SEQUENCE [LARGE SCALE GENOMIC DNA]</scope>
    <source>
        <strain evidence="9">USDA</strain>
    </source>
</reference>
<feature type="domain" description="Carboxylesterase type B" evidence="7">
    <location>
        <begin position="232"/>
        <end position="770"/>
    </location>
</feature>
<gene>
    <name evidence="8" type="primary">106096384</name>
</gene>
<keyword evidence="6" id="KW-0325">Glycoprotein</keyword>
<comment type="similarity">
    <text evidence="2">Belongs to the 'GDXG' lipolytic enzyme family.</text>
</comment>
<accession>A0A1I8PWN8</accession>
<organism evidence="8 9">
    <name type="scientific">Stomoxys calcitrans</name>
    <name type="common">Stable fly</name>
    <name type="synonym">Conops calcitrans</name>
    <dbReference type="NCBI Taxonomy" id="35570"/>
    <lineage>
        <taxon>Eukaryota</taxon>
        <taxon>Metazoa</taxon>
        <taxon>Ecdysozoa</taxon>
        <taxon>Arthropoda</taxon>
        <taxon>Hexapoda</taxon>
        <taxon>Insecta</taxon>
        <taxon>Pterygota</taxon>
        <taxon>Neoptera</taxon>
        <taxon>Endopterygota</taxon>
        <taxon>Diptera</taxon>
        <taxon>Brachycera</taxon>
        <taxon>Muscomorpha</taxon>
        <taxon>Muscoidea</taxon>
        <taxon>Muscidae</taxon>
        <taxon>Stomoxys</taxon>
    </lineage>
</organism>
<keyword evidence="3" id="KW-0719">Serine esterase</keyword>
<evidence type="ECO:0000256" key="2">
    <source>
        <dbReference type="ARBA" id="ARBA00010515"/>
    </source>
</evidence>
<dbReference type="EnsemblMetazoa" id="SCAU011810-RF">
    <property type="protein sequence ID" value="SCAU011810-PF"/>
    <property type="gene ID" value="SCAU011810"/>
</dbReference>
<name>A0A1I8PWN8_STOCA</name>
<dbReference type="STRING" id="35570.A0A1I8PWN8"/>
<dbReference type="InterPro" id="IPR002018">
    <property type="entry name" value="CarbesteraseB"/>
</dbReference>
<reference evidence="8" key="2">
    <citation type="submission" date="2020-05" db="UniProtKB">
        <authorList>
            <consortium name="EnsemblMetazoa"/>
        </authorList>
    </citation>
    <scope>IDENTIFICATION</scope>
    <source>
        <strain evidence="8">USDA</strain>
    </source>
</reference>
<evidence type="ECO:0000256" key="6">
    <source>
        <dbReference type="ARBA" id="ARBA00023180"/>
    </source>
</evidence>
<dbReference type="FunFam" id="3.40.50.1820:FF:000092">
    <property type="entry name" value="Carboxylic ester hydrolase"/>
    <property type="match status" value="1"/>
</dbReference>
<evidence type="ECO:0000256" key="3">
    <source>
        <dbReference type="ARBA" id="ARBA00022487"/>
    </source>
</evidence>
<dbReference type="AlphaFoldDB" id="A0A1I8PWN8"/>
<keyword evidence="4" id="KW-0378">Hydrolase</keyword>
<evidence type="ECO:0000256" key="1">
    <source>
        <dbReference type="ARBA" id="ARBA00005964"/>
    </source>
</evidence>
<keyword evidence="5" id="KW-1015">Disulfide bond</keyword>
<evidence type="ECO:0000259" key="7">
    <source>
        <dbReference type="Pfam" id="PF00135"/>
    </source>
</evidence>
<evidence type="ECO:0000313" key="8">
    <source>
        <dbReference type="EnsemblMetazoa" id="SCAU011810-PE"/>
    </source>
</evidence>
<dbReference type="EnsemblMetazoa" id="SCAU011810-RE">
    <property type="protein sequence ID" value="SCAU011810-PE"/>
    <property type="gene ID" value="SCAU011810"/>
</dbReference>
<dbReference type="InterPro" id="IPR050309">
    <property type="entry name" value="Type-B_Carboxylest/Lipase"/>
</dbReference>
<dbReference type="SUPFAM" id="SSF53474">
    <property type="entry name" value="alpha/beta-Hydrolases"/>
    <property type="match status" value="1"/>
</dbReference>
<protein>
    <recommendedName>
        <fullName evidence="7">Carboxylesterase type B domain-containing protein</fullName>
    </recommendedName>
</protein>
<comment type="similarity">
    <text evidence="1">Belongs to the type-B carboxylesterase/lipase family.</text>
</comment>
<evidence type="ECO:0000256" key="4">
    <source>
        <dbReference type="ARBA" id="ARBA00022801"/>
    </source>
</evidence>
<dbReference type="Proteomes" id="UP000095300">
    <property type="component" value="Unassembled WGS sequence"/>
</dbReference>
<evidence type="ECO:0000256" key="5">
    <source>
        <dbReference type="ARBA" id="ARBA00023157"/>
    </source>
</evidence>
<dbReference type="InterPro" id="IPR029058">
    <property type="entry name" value="AB_hydrolase_fold"/>
</dbReference>
<dbReference type="EnsemblMetazoa" id="SCAU011810-RH">
    <property type="protein sequence ID" value="SCAU011810-PH"/>
    <property type="gene ID" value="SCAU011810"/>
</dbReference>
<sequence>MDWRRTLEFLAALVAIVISIALLVFAISVTNFSRPHVRPPNNSNATTDQLNELQLQRGNDSETLLLIGTTNLPTSPSSSPSSISETNSTPLPITLPSLLLITTPATLTTSLPATISSTTTTTSTASSPLLPESSAKSVDKVLVELTTVNSALVTPVTSNSIHVDNDDDWDSFEYPIVSTTSASLNPSATTEETTAWKTLTSHPNSLVQLLPSRAMRVVQEVVRSFRKDTHVVVTTSAGKIRGRFQKFRSGERGGYYSFKGIRYGQAPVGERRFRAAEPERNWSGIRDASREGNSCPHKNMILDTYKGNEDCLFLNVFTVKMPKGDYNPELPVMVWLHGGGYSFGSGNTFLYGPDYLVAENIVLVTLNYRLGPLGFLTAGPDAPGNQGLKDQILALKWVRNNIAAFGGDPNHVTIFGESAGGSSVQMLLLAPMAKGLFHRAISESGSALNPWAMGESSVARAARLAANLGYVGANDTKEILEFLRRVPPMKLVEASPTTLTEEDFRNNIGLPFVPVVEGYWNKPGEEAVYYETPFITESPQSMYEQHKFHKNIPYMTGYNTHEAMLFIRRLRKNPKLLEIIENDFTRLVPRDLNVTDERERVTREIRQFYLGNKQVGIESVDEMIALLTDLMFVHGIMRTVRNHAKYSNMPVYMYRFSFDGALGLYKRMLGLQRPGVCHGDELGYLFKFGFFNLSLDPKSMEVLVKNRMVRMWTNFAKYGNPTPSNLNDDLLSTSWLPVNGEGAMNNLTYMDITTHLQMKNNPELERQQFWDYMYEHYNGNAM</sequence>
<dbReference type="EnsemblMetazoa" id="SCAU011810-RC">
    <property type="protein sequence ID" value="SCAU011810-PC"/>
    <property type="gene ID" value="SCAU011810"/>
</dbReference>
<evidence type="ECO:0000313" key="9">
    <source>
        <dbReference type="Proteomes" id="UP000095300"/>
    </source>
</evidence>
<keyword evidence="9" id="KW-1185">Reference proteome</keyword>
<dbReference type="Gene3D" id="3.40.50.1820">
    <property type="entry name" value="alpha/beta hydrolase"/>
    <property type="match status" value="1"/>
</dbReference>